<dbReference type="Pfam" id="PF04542">
    <property type="entry name" value="Sigma70_r2"/>
    <property type="match status" value="1"/>
</dbReference>
<dbReference type="SUPFAM" id="SSF88946">
    <property type="entry name" value="Sigma2 domain of RNA polymerase sigma factors"/>
    <property type="match status" value="1"/>
</dbReference>
<dbReference type="PANTHER" id="PTHR43133:SF62">
    <property type="entry name" value="RNA POLYMERASE SIGMA FACTOR SIGZ"/>
    <property type="match status" value="1"/>
</dbReference>
<keyword evidence="4 6" id="KW-0238">DNA-binding</keyword>
<dbReference type="PANTHER" id="PTHR43133">
    <property type="entry name" value="RNA POLYMERASE ECF-TYPE SIGMA FACTO"/>
    <property type="match status" value="1"/>
</dbReference>
<evidence type="ECO:0000256" key="2">
    <source>
        <dbReference type="ARBA" id="ARBA00023015"/>
    </source>
</evidence>
<dbReference type="InterPro" id="IPR013324">
    <property type="entry name" value="RNA_pol_sigma_r3/r4-like"/>
</dbReference>
<organism evidence="9 10">
    <name type="scientific">Pseudonocardia charpentierae</name>
    <dbReference type="NCBI Taxonomy" id="3075545"/>
    <lineage>
        <taxon>Bacteria</taxon>
        <taxon>Bacillati</taxon>
        <taxon>Actinomycetota</taxon>
        <taxon>Actinomycetes</taxon>
        <taxon>Pseudonocardiales</taxon>
        <taxon>Pseudonocardiaceae</taxon>
        <taxon>Pseudonocardia</taxon>
    </lineage>
</organism>
<keyword evidence="5 6" id="KW-0804">Transcription</keyword>
<evidence type="ECO:0000259" key="8">
    <source>
        <dbReference type="Pfam" id="PF08281"/>
    </source>
</evidence>
<evidence type="ECO:0000256" key="4">
    <source>
        <dbReference type="ARBA" id="ARBA00023125"/>
    </source>
</evidence>
<accession>A0ABU2N9K6</accession>
<comment type="caution">
    <text evidence="9">The sequence shown here is derived from an EMBL/GenBank/DDBJ whole genome shotgun (WGS) entry which is preliminary data.</text>
</comment>
<keyword evidence="10" id="KW-1185">Reference proteome</keyword>
<dbReference type="InterPro" id="IPR000838">
    <property type="entry name" value="RNA_pol_sigma70_ECF_CS"/>
</dbReference>
<evidence type="ECO:0000256" key="5">
    <source>
        <dbReference type="ARBA" id="ARBA00023163"/>
    </source>
</evidence>
<evidence type="ECO:0000259" key="7">
    <source>
        <dbReference type="Pfam" id="PF04542"/>
    </source>
</evidence>
<dbReference type="Pfam" id="PF08281">
    <property type="entry name" value="Sigma70_r4_2"/>
    <property type="match status" value="1"/>
</dbReference>
<dbReference type="Gene3D" id="1.10.10.10">
    <property type="entry name" value="Winged helix-like DNA-binding domain superfamily/Winged helix DNA-binding domain"/>
    <property type="match status" value="1"/>
</dbReference>
<protein>
    <recommendedName>
        <fullName evidence="6">RNA polymerase sigma factor</fullName>
    </recommendedName>
</protein>
<dbReference type="NCBIfam" id="TIGR02937">
    <property type="entry name" value="sigma70-ECF"/>
    <property type="match status" value="1"/>
</dbReference>
<proteinExistence type="inferred from homology"/>
<evidence type="ECO:0000256" key="1">
    <source>
        <dbReference type="ARBA" id="ARBA00010641"/>
    </source>
</evidence>
<name>A0ABU2N9K6_9PSEU</name>
<feature type="domain" description="RNA polymerase sigma-70 region 2" evidence="7">
    <location>
        <begin position="39"/>
        <end position="103"/>
    </location>
</feature>
<evidence type="ECO:0000313" key="9">
    <source>
        <dbReference type="EMBL" id="MDT0350425.1"/>
    </source>
</evidence>
<dbReference type="InterPro" id="IPR014284">
    <property type="entry name" value="RNA_pol_sigma-70_dom"/>
</dbReference>
<dbReference type="RefSeq" id="WP_311556459.1">
    <property type="nucleotide sequence ID" value="NZ_JAVREJ010000007.1"/>
</dbReference>
<gene>
    <name evidence="9" type="ORF">RM445_12905</name>
</gene>
<dbReference type="PROSITE" id="PS01063">
    <property type="entry name" value="SIGMA70_ECF"/>
    <property type="match status" value="1"/>
</dbReference>
<evidence type="ECO:0000313" key="10">
    <source>
        <dbReference type="Proteomes" id="UP001183202"/>
    </source>
</evidence>
<sequence length="192" mass="20911">MSDAERLRPTARSDAGSAAPATLEQRFAAGDQAALREAYDRHGSAVYAIALRCLRAHHDAEDVTQQVFVRAWRSRSTFDPERGTLGAWLVGITRHQVTDRLAGRLRDLRTADRAGHAAPPSGPAPVSEQVVDAVVVADELGRLTPQVRAVVRLAFFDDLTHQQIAAVTGLPLGTVKSHLRRGLDRLRRGWAG</sequence>
<dbReference type="CDD" id="cd06171">
    <property type="entry name" value="Sigma70_r4"/>
    <property type="match status" value="1"/>
</dbReference>
<dbReference type="InterPro" id="IPR039425">
    <property type="entry name" value="RNA_pol_sigma-70-like"/>
</dbReference>
<feature type="domain" description="RNA polymerase sigma factor 70 region 4 type 2" evidence="8">
    <location>
        <begin position="138"/>
        <end position="186"/>
    </location>
</feature>
<dbReference type="EMBL" id="JAVREJ010000007">
    <property type="protein sequence ID" value="MDT0350425.1"/>
    <property type="molecule type" value="Genomic_DNA"/>
</dbReference>
<dbReference type="InterPro" id="IPR007627">
    <property type="entry name" value="RNA_pol_sigma70_r2"/>
</dbReference>
<reference evidence="10" key="1">
    <citation type="submission" date="2023-07" db="EMBL/GenBank/DDBJ databases">
        <title>30 novel species of actinomycetes from the DSMZ collection.</title>
        <authorList>
            <person name="Nouioui I."/>
        </authorList>
    </citation>
    <scope>NUCLEOTIDE SEQUENCE [LARGE SCALE GENOMIC DNA]</scope>
    <source>
        <strain evidence="10">DSM 45834</strain>
    </source>
</reference>
<dbReference type="InterPro" id="IPR013325">
    <property type="entry name" value="RNA_pol_sigma_r2"/>
</dbReference>
<dbReference type="InterPro" id="IPR036388">
    <property type="entry name" value="WH-like_DNA-bd_sf"/>
</dbReference>
<keyword evidence="2 6" id="KW-0805">Transcription regulation</keyword>
<evidence type="ECO:0000256" key="6">
    <source>
        <dbReference type="RuleBase" id="RU000716"/>
    </source>
</evidence>
<dbReference type="InterPro" id="IPR013249">
    <property type="entry name" value="RNA_pol_sigma70_r4_t2"/>
</dbReference>
<comment type="similarity">
    <text evidence="1 6">Belongs to the sigma-70 factor family. ECF subfamily.</text>
</comment>
<dbReference type="Gene3D" id="1.10.1740.10">
    <property type="match status" value="1"/>
</dbReference>
<evidence type="ECO:0000256" key="3">
    <source>
        <dbReference type="ARBA" id="ARBA00023082"/>
    </source>
</evidence>
<dbReference type="SUPFAM" id="SSF88659">
    <property type="entry name" value="Sigma3 and sigma4 domains of RNA polymerase sigma factors"/>
    <property type="match status" value="1"/>
</dbReference>
<dbReference type="Proteomes" id="UP001183202">
    <property type="component" value="Unassembled WGS sequence"/>
</dbReference>
<keyword evidence="3 6" id="KW-0731">Sigma factor</keyword>